<reference evidence="2" key="1">
    <citation type="submission" date="2021-02" db="EMBL/GenBank/DDBJ databases">
        <authorList>
            <person name="Nowell W R."/>
        </authorList>
    </citation>
    <scope>NUCLEOTIDE SEQUENCE</scope>
</reference>
<feature type="region of interest" description="Disordered" evidence="1">
    <location>
        <begin position="1"/>
        <end position="37"/>
    </location>
</feature>
<sequence length="37" mass="4351">MITEQETAEQNYDSSSSEKTEQYIDNTIQPSRHDRFA</sequence>
<gene>
    <name evidence="2" type="ORF">GIL414_LOCUS61847</name>
</gene>
<accession>A0A8S3ESQ7</accession>
<evidence type="ECO:0000313" key="2">
    <source>
        <dbReference type="EMBL" id="CAF5083449.1"/>
    </source>
</evidence>
<dbReference type="EMBL" id="CAJOBJ010245163">
    <property type="protein sequence ID" value="CAF5083449.1"/>
    <property type="molecule type" value="Genomic_DNA"/>
</dbReference>
<feature type="compositionally biased region" description="Polar residues" evidence="1">
    <location>
        <begin position="1"/>
        <end position="15"/>
    </location>
</feature>
<evidence type="ECO:0000256" key="1">
    <source>
        <dbReference type="SAM" id="MobiDB-lite"/>
    </source>
</evidence>
<dbReference type="AlphaFoldDB" id="A0A8S3ESQ7"/>
<organism evidence="2 3">
    <name type="scientific">Rotaria magnacalcarata</name>
    <dbReference type="NCBI Taxonomy" id="392030"/>
    <lineage>
        <taxon>Eukaryota</taxon>
        <taxon>Metazoa</taxon>
        <taxon>Spiralia</taxon>
        <taxon>Gnathifera</taxon>
        <taxon>Rotifera</taxon>
        <taxon>Eurotatoria</taxon>
        <taxon>Bdelloidea</taxon>
        <taxon>Philodinida</taxon>
        <taxon>Philodinidae</taxon>
        <taxon>Rotaria</taxon>
    </lineage>
</organism>
<evidence type="ECO:0000313" key="3">
    <source>
        <dbReference type="Proteomes" id="UP000681720"/>
    </source>
</evidence>
<feature type="non-terminal residue" evidence="2">
    <location>
        <position position="1"/>
    </location>
</feature>
<proteinExistence type="predicted"/>
<protein>
    <submittedName>
        <fullName evidence="2">Uncharacterized protein</fullName>
    </submittedName>
</protein>
<name>A0A8S3ESQ7_9BILA</name>
<dbReference type="Proteomes" id="UP000681720">
    <property type="component" value="Unassembled WGS sequence"/>
</dbReference>
<comment type="caution">
    <text evidence="2">The sequence shown here is derived from an EMBL/GenBank/DDBJ whole genome shotgun (WGS) entry which is preliminary data.</text>
</comment>